<keyword evidence="1" id="KW-0433">Leucine-rich repeat</keyword>
<dbReference type="PANTHER" id="PTHR22708">
    <property type="entry name" value="LEUCINE-RICH REPEAT-CONTAINING PROTEIN 56"/>
    <property type="match status" value="1"/>
</dbReference>
<feature type="region of interest" description="Disordered" evidence="3">
    <location>
        <begin position="266"/>
        <end position="369"/>
    </location>
</feature>
<dbReference type="AlphaFoldDB" id="A0AAE0RWK3"/>
<dbReference type="PROSITE" id="PS51450">
    <property type="entry name" value="LRR"/>
    <property type="match status" value="2"/>
</dbReference>
<dbReference type="InterPro" id="IPR001611">
    <property type="entry name" value="Leu-rich_rpt"/>
</dbReference>
<proteinExistence type="predicted"/>
<reference evidence="4" key="3">
    <citation type="submission" date="2023-05" db="EMBL/GenBank/DDBJ databases">
        <authorList>
            <person name="Smith C.H."/>
        </authorList>
    </citation>
    <scope>NUCLEOTIDE SEQUENCE</scope>
    <source>
        <strain evidence="4">CHS0354</strain>
        <tissue evidence="4">Mantle</tissue>
    </source>
</reference>
<feature type="compositionally biased region" description="Basic and acidic residues" evidence="3">
    <location>
        <begin position="404"/>
        <end position="419"/>
    </location>
</feature>
<feature type="compositionally biased region" description="Basic and acidic residues" evidence="3">
    <location>
        <begin position="385"/>
        <end position="397"/>
    </location>
</feature>
<feature type="region of interest" description="Disordered" evidence="3">
    <location>
        <begin position="382"/>
        <end position="419"/>
    </location>
</feature>
<feature type="compositionally biased region" description="Polar residues" evidence="3">
    <location>
        <begin position="347"/>
        <end position="366"/>
    </location>
</feature>
<dbReference type="Proteomes" id="UP001195483">
    <property type="component" value="Unassembled WGS sequence"/>
</dbReference>
<feature type="compositionally biased region" description="Polar residues" evidence="3">
    <location>
        <begin position="266"/>
        <end position="276"/>
    </location>
</feature>
<reference evidence="4" key="1">
    <citation type="journal article" date="2021" name="Genome Biol. Evol.">
        <title>A High-Quality Reference Genome for a Parasitic Bivalve with Doubly Uniparental Inheritance (Bivalvia: Unionida).</title>
        <authorList>
            <person name="Smith C.H."/>
        </authorList>
    </citation>
    <scope>NUCLEOTIDE SEQUENCE</scope>
    <source>
        <strain evidence="4">CHS0354</strain>
    </source>
</reference>
<dbReference type="InterPro" id="IPR032675">
    <property type="entry name" value="LRR_dom_sf"/>
</dbReference>
<evidence type="ECO:0000313" key="4">
    <source>
        <dbReference type="EMBL" id="KAK3580914.1"/>
    </source>
</evidence>
<dbReference type="Pfam" id="PF12799">
    <property type="entry name" value="LRR_4"/>
    <property type="match status" value="1"/>
</dbReference>
<feature type="compositionally biased region" description="Polar residues" evidence="3">
    <location>
        <begin position="552"/>
        <end position="570"/>
    </location>
</feature>
<sequence>MAVETRHQARLQTMDPGFERPKSALARGVQITEFKESCINPDPVVVEESELLMEHYLSPRKLRMLTGVDNLDDVKSLDLRVDTSETSLGNFGALLPNLVQLKVSNSAIPRIRDLGSSLRGLRILWMSRCGLSELDGISSMSSLKELYLSYNEISDISPLCLLDQLQILDLEGNNLDDISQVQHLGLCPSLNKLTLDGNPLCVSPCPDADPSIEYAYRDAVKQAIPNLKYLDDELLIEGVGTFSKHNLFDEDWAYLQELQNDMNLMQSTDSLNSDGSGSRPGSGKKTNSRPGTGNAALRPNSSYRPGSALRPSSGFRPLTAKPRPASAGTGVRPQSAMPTMSGRPGTASRQESQEGVDTSDASSELTLGTVICGNPSKALLSRRRFNPDQKGETEEPKFTPQFHHTPEHTFDPFPEEQRDRSEILTELREWRKEHEKRMEKIHAEQAPQVLRIDYDDSISLSGDESDVDDGPVDSDEDPLLNSFTFAQDVKPATKFVPKELNLDDHQSSITYSRSRDSTHVHSKHSFSAEESLDIRKDYVKMSKLSSDRDTQIQRTKSPLRASQSPTQRNARSLRGGSPVPGLAPLSPSPMQQMINLPAGKRHGDLEQVPFTKETSQPIIRRSLQYERPNPVLQRPATARAALALPSQPRIRRQLPQVPSLPSKPNFPM</sequence>
<organism evidence="4 5">
    <name type="scientific">Potamilus streckersoni</name>
    <dbReference type="NCBI Taxonomy" id="2493646"/>
    <lineage>
        <taxon>Eukaryota</taxon>
        <taxon>Metazoa</taxon>
        <taxon>Spiralia</taxon>
        <taxon>Lophotrochozoa</taxon>
        <taxon>Mollusca</taxon>
        <taxon>Bivalvia</taxon>
        <taxon>Autobranchia</taxon>
        <taxon>Heteroconchia</taxon>
        <taxon>Palaeoheterodonta</taxon>
        <taxon>Unionida</taxon>
        <taxon>Unionoidea</taxon>
        <taxon>Unionidae</taxon>
        <taxon>Ambleminae</taxon>
        <taxon>Lampsilini</taxon>
        <taxon>Potamilus</taxon>
    </lineage>
</organism>
<protein>
    <recommendedName>
        <fullName evidence="6">Leucine-rich repeat-containing protein 56</fullName>
    </recommendedName>
</protein>
<dbReference type="InterPro" id="IPR025875">
    <property type="entry name" value="Leu-rich_rpt_4"/>
</dbReference>
<evidence type="ECO:0000256" key="2">
    <source>
        <dbReference type="ARBA" id="ARBA00022737"/>
    </source>
</evidence>
<gene>
    <name evidence="4" type="ORF">CHS0354_008204</name>
</gene>
<dbReference type="EMBL" id="JAEAOA010000548">
    <property type="protein sequence ID" value="KAK3580914.1"/>
    <property type="molecule type" value="Genomic_DNA"/>
</dbReference>
<feature type="region of interest" description="Disordered" evidence="3">
    <location>
        <begin position="643"/>
        <end position="668"/>
    </location>
</feature>
<name>A0AAE0RWK3_9BIVA</name>
<evidence type="ECO:0000313" key="5">
    <source>
        <dbReference type="Proteomes" id="UP001195483"/>
    </source>
</evidence>
<dbReference type="InterPro" id="IPR040091">
    <property type="entry name" value="LRRC56"/>
</dbReference>
<dbReference type="SUPFAM" id="SSF52058">
    <property type="entry name" value="L domain-like"/>
    <property type="match status" value="1"/>
</dbReference>
<feature type="region of interest" description="Disordered" evidence="3">
    <location>
        <begin position="543"/>
        <end position="587"/>
    </location>
</feature>
<reference evidence="4" key="2">
    <citation type="journal article" date="2021" name="Genome Biol. Evol.">
        <title>Developing a high-quality reference genome for a parasitic bivalve with doubly uniparental inheritance (Bivalvia: Unionida).</title>
        <authorList>
            <person name="Smith C.H."/>
        </authorList>
    </citation>
    <scope>NUCLEOTIDE SEQUENCE</scope>
    <source>
        <strain evidence="4">CHS0354</strain>
        <tissue evidence="4">Mantle</tissue>
    </source>
</reference>
<dbReference type="Gene3D" id="3.80.10.10">
    <property type="entry name" value="Ribonuclease Inhibitor"/>
    <property type="match status" value="1"/>
</dbReference>
<evidence type="ECO:0000256" key="3">
    <source>
        <dbReference type="SAM" id="MobiDB-lite"/>
    </source>
</evidence>
<evidence type="ECO:0000256" key="1">
    <source>
        <dbReference type="ARBA" id="ARBA00022614"/>
    </source>
</evidence>
<comment type="caution">
    <text evidence="4">The sequence shown here is derived from an EMBL/GenBank/DDBJ whole genome shotgun (WGS) entry which is preliminary data.</text>
</comment>
<keyword evidence="2" id="KW-0677">Repeat</keyword>
<accession>A0AAE0RWK3</accession>
<dbReference type="PANTHER" id="PTHR22708:SF0">
    <property type="entry name" value="LEUCINE-RICH REPEAT-CONTAINING PROTEIN 56"/>
    <property type="match status" value="1"/>
</dbReference>
<keyword evidence="5" id="KW-1185">Reference proteome</keyword>
<evidence type="ECO:0008006" key="6">
    <source>
        <dbReference type="Google" id="ProtNLM"/>
    </source>
</evidence>